<name>A0AAX1UGZ1_CERSP</name>
<organism evidence="2 3">
    <name type="scientific">Cereibacter sphaeroides</name>
    <name type="common">Rhodobacter sphaeroides</name>
    <dbReference type="NCBI Taxonomy" id="1063"/>
    <lineage>
        <taxon>Bacteria</taxon>
        <taxon>Pseudomonadati</taxon>
        <taxon>Pseudomonadota</taxon>
        <taxon>Alphaproteobacteria</taxon>
        <taxon>Rhodobacterales</taxon>
        <taxon>Paracoccaceae</taxon>
        <taxon>Cereibacter</taxon>
    </lineage>
</organism>
<evidence type="ECO:0000256" key="1">
    <source>
        <dbReference type="SAM" id="MobiDB-lite"/>
    </source>
</evidence>
<sequence>MQDCVPDLAQPAPLAHAGVLSLCVAEDAVILAVDAPERLWAELEHDLDQLHPEDTRQAGTRSVSST</sequence>
<evidence type="ECO:0000313" key="3">
    <source>
        <dbReference type="Proteomes" id="UP000266305"/>
    </source>
</evidence>
<feature type="compositionally biased region" description="Polar residues" evidence="1">
    <location>
        <begin position="57"/>
        <end position="66"/>
    </location>
</feature>
<comment type="caution">
    <text evidence="2">The sequence shown here is derived from an EMBL/GenBank/DDBJ whole genome shotgun (WGS) entry which is preliminary data.</text>
</comment>
<accession>A0AAX1UGZ1</accession>
<dbReference type="EMBL" id="QWGP01000029">
    <property type="protein sequence ID" value="RHZ91836.1"/>
    <property type="molecule type" value="Genomic_DNA"/>
</dbReference>
<proteinExistence type="predicted"/>
<feature type="compositionally biased region" description="Basic and acidic residues" evidence="1">
    <location>
        <begin position="47"/>
        <end position="56"/>
    </location>
</feature>
<dbReference type="Proteomes" id="UP000266305">
    <property type="component" value="Unassembled WGS sequence"/>
</dbReference>
<evidence type="ECO:0000313" key="2">
    <source>
        <dbReference type="EMBL" id="RHZ91836.1"/>
    </source>
</evidence>
<feature type="region of interest" description="Disordered" evidence="1">
    <location>
        <begin position="47"/>
        <end position="66"/>
    </location>
</feature>
<protein>
    <submittedName>
        <fullName evidence="2">Uncharacterized protein</fullName>
    </submittedName>
</protein>
<gene>
    <name evidence="2" type="ORF">D1114_19170</name>
</gene>
<reference evidence="2 3" key="1">
    <citation type="submission" date="2018-08" db="EMBL/GenBank/DDBJ databases">
        <title>Draft genome sequence of Rhodobacter sphaeroides FY.</title>
        <authorList>
            <person name="Rayyan A."/>
            <person name="Meyer T.E."/>
            <person name="Kyndt J.A."/>
        </authorList>
    </citation>
    <scope>NUCLEOTIDE SEQUENCE [LARGE SCALE GENOMIC DNA]</scope>
    <source>
        <strain evidence="2 3">FY</strain>
    </source>
</reference>
<dbReference type="AlphaFoldDB" id="A0AAX1UGZ1"/>